<keyword evidence="3" id="KW-1185">Reference proteome</keyword>
<dbReference type="AlphaFoldDB" id="A0A8J3IZK5"/>
<evidence type="ECO:0000313" key="2">
    <source>
        <dbReference type="EMBL" id="GHO98881.1"/>
    </source>
</evidence>
<evidence type="ECO:0000313" key="3">
    <source>
        <dbReference type="Proteomes" id="UP000597444"/>
    </source>
</evidence>
<dbReference type="Gene3D" id="2.160.20.80">
    <property type="entry name" value="E3 ubiquitin-protein ligase SopA"/>
    <property type="match status" value="1"/>
</dbReference>
<dbReference type="InterPro" id="IPR000157">
    <property type="entry name" value="TIR_dom"/>
</dbReference>
<accession>A0A8J3IZK5</accession>
<dbReference type="PANTHER" id="PTHR14136:SF17">
    <property type="entry name" value="BTB_POZ DOMAIN-CONTAINING PROTEIN KCTD9"/>
    <property type="match status" value="1"/>
</dbReference>
<dbReference type="SUPFAM" id="SSF52200">
    <property type="entry name" value="Toll/Interleukin receptor TIR domain"/>
    <property type="match status" value="1"/>
</dbReference>
<dbReference type="InterPro" id="IPR035897">
    <property type="entry name" value="Toll_tir_struct_dom_sf"/>
</dbReference>
<evidence type="ECO:0000259" key="1">
    <source>
        <dbReference type="PROSITE" id="PS50104"/>
    </source>
</evidence>
<dbReference type="Pfam" id="PF00805">
    <property type="entry name" value="Pentapeptide"/>
    <property type="match status" value="3"/>
</dbReference>
<comment type="caution">
    <text evidence="2">The sequence shown here is derived from an EMBL/GenBank/DDBJ whole genome shotgun (WGS) entry which is preliminary data.</text>
</comment>
<dbReference type="InterPro" id="IPR001646">
    <property type="entry name" value="5peptide_repeat"/>
</dbReference>
<dbReference type="InterPro" id="IPR051082">
    <property type="entry name" value="Pentapeptide-BTB/POZ_domain"/>
</dbReference>
<dbReference type="RefSeq" id="WP_220209562.1">
    <property type="nucleotide sequence ID" value="NZ_BNJK01000002.1"/>
</dbReference>
<dbReference type="PANTHER" id="PTHR14136">
    <property type="entry name" value="BTB_POZ DOMAIN-CONTAINING PROTEIN KCTD9"/>
    <property type="match status" value="1"/>
</dbReference>
<organism evidence="2 3">
    <name type="scientific">Reticulibacter mediterranei</name>
    <dbReference type="NCBI Taxonomy" id="2778369"/>
    <lineage>
        <taxon>Bacteria</taxon>
        <taxon>Bacillati</taxon>
        <taxon>Chloroflexota</taxon>
        <taxon>Ktedonobacteria</taxon>
        <taxon>Ktedonobacterales</taxon>
        <taxon>Reticulibacteraceae</taxon>
        <taxon>Reticulibacter</taxon>
    </lineage>
</organism>
<reference evidence="2" key="1">
    <citation type="submission" date="2020-10" db="EMBL/GenBank/DDBJ databases">
        <title>Taxonomic study of unclassified bacteria belonging to the class Ktedonobacteria.</title>
        <authorList>
            <person name="Yabe S."/>
            <person name="Wang C.M."/>
            <person name="Zheng Y."/>
            <person name="Sakai Y."/>
            <person name="Cavaletti L."/>
            <person name="Monciardini P."/>
            <person name="Donadio S."/>
        </authorList>
    </citation>
    <scope>NUCLEOTIDE SEQUENCE</scope>
    <source>
        <strain evidence="2">ID150040</strain>
    </source>
</reference>
<gene>
    <name evidence="2" type="ORF">KSF_089290</name>
</gene>
<dbReference type="PROSITE" id="PS50104">
    <property type="entry name" value="TIR"/>
    <property type="match status" value="1"/>
</dbReference>
<sequence>MKIERGTIAAKIDDPYPLLYTEMRKAEVENMANEEHLKTIQQGKSVWNKWREKHPKVAPDLSYASLSGVVLSGVVLSRTNLNCVKLSNANLSFAIFREATLSNANFSNANLNNANFEGANLSRANFEDANLSGANFSNADLSSANFSSADLSGVDFGGADLNWANFIFAHLVRADLSGANFTDVNIGWTTLGDLDLRKVEGLESIKHIGPSTIGIDTFIQSKGDIPPSFLKKAGIPDEWIEYTKSLVGRAIEYSTCFISYSSQDQAFAERLYADLQNKGVQCWYAPEDMKIGDKIRPRIDESIRLYDKLLLVLSEHSIGSKWVEHEVEMALAKERDKKQMVLFPVRLDQAVMEMKQDGWPTEVRHTRHIELPPV</sequence>
<protein>
    <recommendedName>
        <fullName evidence="1">TIR domain-containing protein</fullName>
    </recommendedName>
</protein>
<proteinExistence type="predicted"/>
<dbReference type="Proteomes" id="UP000597444">
    <property type="component" value="Unassembled WGS sequence"/>
</dbReference>
<dbReference type="EMBL" id="BNJK01000002">
    <property type="protein sequence ID" value="GHO98881.1"/>
    <property type="molecule type" value="Genomic_DNA"/>
</dbReference>
<feature type="domain" description="TIR" evidence="1">
    <location>
        <begin position="252"/>
        <end position="374"/>
    </location>
</feature>
<dbReference type="Pfam" id="PF13676">
    <property type="entry name" value="TIR_2"/>
    <property type="match status" value="1"/>
</dbReference>
<dbReference type="SUPFAM" id="SSF141571">
    <property type="entry name" value="Pentapeptide repeat-like"/>
    <property type="match status" value="1"/>
</dbReference>
<dbReference type="GO" id="GO:0007165">
    <property type="term" value="P:signal transduction"/>
    <property type="evidence" value="ECO:0007669"/>
    <property type="project" value="InterPro"/>
</dbReference>
<name>A0A8J3IZK5_9CHLR</name>
<dbReference type="Gene3D" id="3.40.50.10140">
    <property type="entry name" value="Toll/interleukin-1 receptor homology (TIR) domain"/>
    <property type="match status" value="1"/>
</dbReference>